<evidence type="ECO:0000256" key="2">
    <source>
        <dbReference type="ARBA" id="ARBA00023015"/>
    </source>
</evidence>
<dbReference type="InterPro" id="IPR011520">
    <property type="entry name" value="Vg_fam"/>
</dbReference>
<dbReference type="PANTHER" id="PTHR15950">
    <property type="entry name" value="TRANSCRIPTION COFACTOR VESTIGIAL-LIKE PROTEIN"/>
    <property type="match status" value="1"/>
</dbReference>
<evidence type="ECO:0000313" key="8">
    <source>
        <dbReference type="Proteomes" id="UP000001038"/>
    </source>
</evidence>
<comment type="similarity">
    <text evidence="5">Belongs to the vestigial family.</text>
</comment>
<dbReference type="HOGENOM" id="CLU_1408341_0_0_1"/>
<keyword evidence="4" id="KW-0539">Nucleus</keyword>
<evidence type="ECO:0000313" key="7">
    <source>
        <dbReference type="Ensembl" id="ENSORLP00000002189.2"/>
    </source>
</evidence>
<protein>
    <submittedName>
        <fullName evidence="7">Uncharacterized protein</fullName>
    </submittedName>
</protein>
<dbReference type="GO" id="GO:0006357">
    <property type="term" value="P:regulation of transcription by RNA polymerase II"/>
    <property type="evidence" value="ECO:0000318"/>
    <property type="project" value="GO_Central"/>
</dbReference>
<dbReference type="Bgee" id="ENSORLG00000001758">
    <property type="expression patterns" value="Expressed in gastrula and 4 other cell types or tissues"/>
</dbReference>
<accession>H2L8L5</accession>
<dbReference type="eggNOG" id="ENOG502S3X8">
    <property type="taxonomic scope" value="Eukaryota"/>
</dbReference>
<evidence type="ECO:0000256" key="5">
    <source>
        <dbReference type="ARBA" id="ARBA00025784"/>
    </source>
</evidence>
<dbReference type="Proteomes" id="UP000001038">
    <property type="component" value="Chromosome 10"/>
</dbReference>
<dbReference type="Pfam" id="PF07545">
    <property type="entry name" value="Vg_Tdu"/>
    <property type="match status" value="1"/>
</dbReference>
<evidence type="ECO:0000256" key="3">
    <source>
        <dbReference type="ARBA" id="ARBA00023163"/>
    </source>
</evidence>
<feature type="compositionally biased region" description="Low complexity" evidence="6">
    <location>
        <begin position="126"/>
        <end position="139"/>
    </location>
</feature>
<dbReference type="AlphaFoldDB" id="H2L8L5"/>
<dbReference type="Ensembl" id="ENSORLT00000002190.2">
    <property type="protein sequence ID" value="ENSORLP00000002189.2"/>
    <property type="gene ID" value="ENSORLG00000001758.2"/>
</dbReference>
<sequence>MEDRADSPIAVKVEGNSRSVVLTYFQGDTNSMVDAHFDRALSKTSRTEGPAGRPRKVLKAVKSGKHSLTPPPEPESREARRGKRASPQPNQESSPPAAPGAYEPGPPKGDPLRTPGSHPPSPRLVQGGARQGPAAPAQEGEPRGKKRAHKGCCKYGPTRLGHSWKFGGAQRSGAGTRTHPPGTRTPPAQM</sequence>
<name>H2L8L5_ORYLA</name>
<dbReference type="PANTHER" id="PTHR15950:SF22">
    <property type="entry name" value="VESTIGIAL LIKE 2B"/>
    <property type="match status" value="1"/>
</dbReference>
<feature type="compositionally biased region" description="Basic residues" evidence="6">
    <location>
        <begin position="53"/>
        <end position="65"/>
    </location>
</feature>
<dbReference type="STRING" id="8090.ENSORLP00000002189"/>
<reference evidence="7" key="3">
    <citation type="submission" date="2025-09" db="UniProtKB">
        <authorList>
            <consortium name="Ensembl"/>
        </authorList>
    </citation>
    <scope>IDENTIFICATION</scope>
    <source>
        <strain evidence="7">Hd-rR</strain>
    </source>
</reference>
<reference evidence="7" key="2">
    <citation type="submission" date="2025-08" db="UniProtKB">
        <authorList>
            <consortium name="Ensembl"/>
        </authorList>
    </citation>
    <scope>IDENTIFICATION</scope>
    <source>
        <strain evidence="7">Hd-rR</strain>
    </source>
</reference>
<feature type="region of interest" description="Disordered" evidence="6">
    <location>
        <begin position="42"/>
        <end position="190"/>
    </location>
</feature>
<keyword evidence="3" id="KW-0804">Transcription</keyword>
<organism evidence="7 8">
    <name type="scientific">Oryzias latipes</name>
    <name type="common">Japanese rice fish</name>
    <name type="synonym">Japanese killifish</name>
    <dbReference type="NCBI Taxonomy" id="8090"/>
    <lineage>
        <taxon>Eukaryota</taxon>
        <taxon>Metazoa</taxon>
        <taxon>Chordata</taxon>
        <taxon>Craniata</taxon>
        <taxon>Vertebrata</taxon>
        <taxon>Euteleostomi</taxon>
        <taxon>Actinopterygii</taxon>
        <taxon>Neopterygii</taxon>
        <taxon>Teleostei</taxon>
        <taxon>Neoteleostei</taxon>
        <taxon>Acanthomorphata</taxon>
        <taxon>Ovalentaria</taxon>
        <taxon>Atherinomorphae</taxon>
        <taxon>Beloniformes</taxon>
        <taxon>Adrianichthyidae</taxon>
        <taxon>Oryziinae</taxon>
        <taxon>Oryzias</taxon>
    </lineage>
</organism>
<keyword evidence="8" id="KW-1185">Reference proteome</keyword>
<dbReference type="GO" id="GO:0005634">
    <property type="term" value="C:nucleus"/>
    <property type="evidence" value="ECO:0000318"/>
    <property type="project" value="GO_Central"/>
</dbReference>
<proteinExistence type="inferred from homology"/>
<reference evidence="7 8" key="1">
    <citation type="journal article" date="2007" name="Nature">
        <title>The medaka draft genome and insights into vertebrate genome evolution.</title>
        <authorList>
            <person name="Kasahara M."/>
            <person name="Naruse K."/>
            <person name="Sasaki S."/>
            <person name="Nakatani Y."/>
            <person name="Qu W."/>
            <person name="Ahsan B."/>
            <person name="Yamada T."/>
            <person name="Nagayasu Y."/>
            <person name="Doi K."/>
            <person name="Kasai Y."/>
            <person name="Jindo T."/>
            <person name="Kobayashi D."/>
            <person name="Shimada A."/>
            <person name="Toyoda A."/>
            <person name="Kuroki Y."/>
            <person name="Fujiyama A."/>
            <person name="Sasaki T."/>
            <person name="Shimizu A."/>
            <person name="Asakawa S."/>
            <person name="Shimizu N."/>
            <person name="Hashimoto S."/>
            <person name="Yang J."/>
            <person name="Lee Y."/>
            <person name="Matsushima K."/>
            <person name="Sugano S."/>
            <person name="Sakaizumi M."/>
            <person name="Narita T."/>
            <person name="Ohishi K."/>
            <person name="Haga S."/>
            <person name="Ohta F."/>
            <person name="Nomoto H."/>
            <person name="Nogata K."/>
            <person name="Morishita T."/>
            <person name="Endo T."/>
            <person name="Shin-I T."/>
            <person name="Takeda H."/>
            <person name="Morishita S."/>
            <person name="Kohara Y."/>
        </authorList>
    </citation>
    <scope>NUCLEOTIDE SEQUENCE [LARGE SCALE GENOMIC DNA]</scope>
    <source>
        <strain evidence="7 8">Hd-rR</strain>
    </source>
</reference>
<comment type="subcellular location">
    <subcellularLocation>
        <location evidence="1">Nucleus</location>
    </subcellularLocation>
</comment>
<keyword evidence="2" id="KW-0805">Transcription regulation</keyword>
<evidence type="ECO:0000256" key="4">
    <source>
        <dbReference type="ARBA" id="ARBA00023242"/>
    </source>
</evidence>
<dbReference type="GeneTree" id="ENSGT00940000174529"/>
<feature type="compositionally biased region" description="Low complexity" evidence="6">
    <location>
        <begin position="175"/>
        <end position="190"/>
    </location>
</feature>
<dbReference type="InParanoid" id="H2L8L5"/>
<evidence type="ECO:0000256" key="1">
    <source>
        <dbReference type="ARBA" id="ARBA00004123"/>
    </source>
</evidence>
<evidence type="ECO:0000256" key="6">
    <source>
        <dbReference type="SAM" id="MobiDB-lite"/>
    </source>
</evidence>